<dbReference type="InterPro" id="IPR004993">
    <property type="entry name" value="GH3"/>
</dbReference>
<name>A0A5K1FEE1_9MAGN</name>
<sequence>MEKEGSLRLKRIAMKEEEVEALEFIEGMRSHVDEVQQMVLNDILSTNANADYLQRHGIFGGSIDRKTSKSKQPISEYEDILPNSTKDIKW</sequence>
<dbReference type="Gramene" id="NC8G0240520.1">
    <property type="protein sequence ID" value="NC8G0240520.1:cds"/>
    <property type="gene ID" value="NC8G0240520"/>
</dbReference>
<reference evidence="2" key="1">
    <citation type="submission" date="2019-09" db="EMBL/GenBank/DDBJ databases">
        <authorList>
            <person name="Zhang L."/>
        </authorList>
    </citation>
    <scope>NUCLEOTIDE SEQUENCE</scope>
</reference>
<protein>
    <submittedName>
        <fullName evidence="2">Uncharacterized protein</fullName>
    </submittedName>
</protein>
<dbReference type="GO" id="GO:0016881">
    <property type="term" value="F:acid-amino acid ligase activity"/>
    <property type="evidence" value="ECO:0007669"/>
    <property type="project" value="TreeGrafter"/>
</dbReference>
<dbReference type="PANTHER" id="PTHR31901:SF9">
    <property type="entry name" value="GH3 DOMAIN-CONTAINING PROTEIN"/>
    <property type="match status" value="1"/>
</dbReference>
<dbReference type="Pfam" id="PF03321">
    <property type="entry name" value="GH3"/>
    <property type="match status" value="1"/>
</dbReference>
<organism evidence="2">
    <name type="scientific">Nymphaea colorata</name>
    <name type="common">pocket water lily</name>
    <dbReference type="NCBI Taxonomy" id="210225"/>
    <lineage>
        <taxon>Eukaryota</taxon>
        <taxon>Viridiplantae</taxon>
        <taxon>Streptophyta</taxon>
        <taxon>Embryophyta</taxon>
        <taxon>Tracheophyta</taxon>
        <taxon>Spermatophyta</taxon>
        <taxon>Magnoliopsida</taxon>
        <taxon>Nymphaeales</taxon>
        <taxon>Nymphaeaceae</taxon>
        <taxon>Nymphaea</taxon>
    </lineage>
</organism>
<dbReference type="PANTHER" id="PTHR31901">
    <property type="entry name" value="GH3 DOMAIN-CONTAINING PROTEIN"/>
    <property type="match status" value="1"/>
</dbReference>
<dbReference type="GO" id="GO:0005737">
    <property type="term" value="C:cytoplasm"/>
    <property type="evidence" value="ECO:0007669"/>
    <property type="project" value="TreeGrafter"/>
</dbReference>
<gene>
    <name evidence="2" type="ORF">NYM_LOCUS25945</name>
</gene>
<dbReference type="AlphaFoldDB" id="A0A5K1FEE1"/>
<accession>A0A5K1FEE1</accession>
<proteinExistence type="predicted"/>
<evidence type="ECO:0000256" key="1">
    <source>
        <dbReference type="SAM" id="MobiDB-lite"/>
    </source>
</evidence>
<feature type="region of interest" description="Disordered" evidence="1">
    <location>
        <begin position="61"/>
        <end position="90"/>
    </location>
</feature>
<dbReference type="EMBL" id="LR721786">
    <property type="protein sequence ID" value="VVW62165.1"/>
    <property type="molecule type" value="Genomic_DNA"/>
</dbReference>
<evidence type="ECO:0000313" key="2">
    <source>
        <dbReference type="EMBL" id="VVW62165.1"/>
    </source>
</evidence>